<organism evidence="2 3">
    <name type="scientific">Phaseolus coccineus</name>
    <name type="common">Scarlet runner bean</name>
    <name type="synonym">Phaseolus multiflorus</name>
    <dbReference type="NCBI Taxonomy" id="3886"/>
    <lineage>
        <taxon>Eukaryota</taxon>
        <taxon>Viridiplantae</taxon>
        <taxon>Streptophyta</taxon>
        <taxon>Embryophyta</taxon>
        <taxon>Tracheophyta</taxon>
        <taxon>Spermatophyta</taxon>
        <taxon>Magnoliopsida</taxon>
        <taxon>eudicotyledons</taxon>
        <taxon>Gunneridae</taxon>
        <taxon>Pentapetalae</taxon>
        <taxon>rosids</taxon>
        <taxon>fabids</taxon>
        <taxon>Fabales</taxon>
        <taxon>Fabaceae</taxon>
        <taxon>Papilionoideae</taxon>
        <taxon>50 kb inversion clade</taxon>
        <taxon>NPAAA clade</taxon>
        <taxon>indigoferoid/millettioid clade</taxon>
        <taxon>Phaseoleae</taxon>
        <taxon>Phaseolus</taxon>
    </lineage>
</organism>
<dbReference type="EMBL" id="JAYMYR010000011">
    <property type="protein sequence ID" value="KAK7332070.1"/>
    <property type="molecule type" value="Genomic_DNA"/>
</dbReference>
<feature type="compositionally biased region" description="Basic and acidic residues" evidence="1">
    <location>
        <begin position="33"/>
        <end position="45"/>
    </location>
</feature>
<proteinExistence type="predicted"/>
<feature type="region of interest" description="Disordered" evidence="1">
    <location>
        <begin position="1"/>
        <end position="89"/>
    </location>
</feature>
<feature type="compositionally biased region" description="Basic residues" evidence="1">
    <location>
        <begin position="16"/>
        <end position="32"/>
    </location>
</feature>
<accession>A0AAN9L9S7</accession>
<dbReference type="Proteomes" id="UP001374584">
    <property type="component" value="Unassembled WGS sequence"/>
</dbReference>
<reference evidence="2 3" key="1">
    <citation type="submission" date="2024-01" db="EMBL/GenBank/DDBJ databases">
        <title>The genomes of 5 underutilized Papilionoideae crops provide insights into root nodulation and disease resistanc.</title>
        <authorList>
            <person name="Jiang F."/>
        </authorList>
    </citation>
    <scope>NUCLEOTIDE SEQUENCE [LARGE SCALE GENOMIC DNA]</scope>
    <source>
        <strain evidence="2">JINMINGXINNONG_FW02</strain>
        <tissue evidence="2">Leaves</tissue>
    </source>
</reference>
<feature type="compositionally biased region" description="Polar residues" evidence="1">
    <location>
        <begin position="1"/>
        <end position="13"/>
    </location>
</feature>
<gene>
    <name evidence="2" type="ORF">VNO80_28817</name>
</gene>
<evidence type="ECO:0000256" key="1">
    <source>
        <dbReference type="SAM" id="MobiDB-lite"/>
    </source>
</evidence>
<name>A0AAN9L9S7_PHACN</name>
<protein>
    <submittedName>
        <fullName evidence="2">Uncharacterized protein</fullName>
    </submittedName>
</protein>
<comment type="caution">
    <text evidence="2">The sequence shown here is derived from an EMBL/GenBank/DDBJ whole genome shotgun (WGS) entry which is preliminary data.</text>
</comment>
<keyword evidence="3" id="KW-1185">Reference proteome</keyword>
<sequence>MVQKLSSDSNSPGLKQHSRKVKMWSAKGRRKEQRYQLEKELDRIDTGNMKHHVNLTRYRRSETNPSQDDREKAKSVVSEHRYNRSGEKKVGLSYVEAVRGASSSKSQDT</sequence>
<feature type="compositionally biased region" description="Basic residues" evidence="1">
    <location>
        <begin position="49"/>
        <end position="58"/>
    </location>
</feature>
<feature type="compositionally biased region" description="Basic and acidic residues" evidence="1">
    <location>
        <begin position="59"/>
        <end position="89"/>
    </location>
</feature>
<evidence type="ECO:0000313" key="3">
    <source>
        <dbReference type="Proteomes" id="UP001374584"/>
    </source>
</evidence>
<dbReference type="AlphaFoldDB" id="A0AAN9L9S7"/>
<evidence type="ECO:0000313" key="2">
    <source>
        <dbReference type="EMBL" id="KAK7332070.1"/>
    </source>
</evidence>